<comment type="caution">
    <text evidence="1">The sequence shown here is derived from an EMBL/GenBank/DDBJ whole genome shotgun (WGS) entry which is preliminary data.</text>
</comment>
<organism evidence="1 2">
    <name type="scientific">Ameca splendens</name>
    <dbReference type="NCBI Taxonomy" id="208324"/>
    <lineage>
        <taxon>Eukaryota</taxon>
        <taxon>Metazoa</taxon>
        <taxon>Chordata</taxon>
        <taxon>Craniata</taxon>
        <taxon>Vertebrata</taxon>
        <taxon>Euteleostomi</taxon>
        <taxon>Actinopterygii</taxon>
        <taxon>Neopterygii</taxon>
        <taxon>Teleostei</taxon>
        <taxon>Neoteleostei</taxon>
        <taxon>Acanthomorphata</taxon>
        <taxon>Ovalentaria</taxon>
        <taxon>Atherinomorphae</taxon>
        <taxon>Cyprinodontiformes</taxon>
        <taxon>Goodeidae</taxon>
        <taxon>Ameca</taxon>
    </lineage>
</organism>
<protein>
    <submittedName>
        <fullName evidence="1">Uncharacterized protein</fullName>
    </submittedName>
</protein>
<evidence type="ECO:0000313" key="2">
    <source>
        <dbReference type="Proteomes" id="UP001469553"/>
    </source>
</evidence>
<reference evidence="1 2" key="1">
    <citation type="submission" date="2021-06" db="EMBL/GenBank/DDBJ databases">
        <authorList>
            <person name="Palmer J.M."/>
        </authorList>
    </citation>
    <scope>NUCLEOTIDE SEQUENCE [LARGE SCALE GENOMIC DNA]</scope>
    <source>
        <strain evidence="1 2">AS_MEX2019</strain>
        <tissue evidence="1">Muscle</tissue>
    </source>
</reference>
<accession>A0ABV0YUU7</accession>
<dbReference type="Proteomes" id="UP001469553">
    <property type="component" value="Unassembled WGS sequence"/>
</dbReference>
<dbReference type="EMBL" id="JAHRIP010043435">
    <property type="protein sequence ID" value="MEQ2297625.1"/>
    <property type="molecule type" value="Genomic_DNA"/>
</dbReference>
<name>A0ABV0YUU7_9TELE</name>
<sequence length="119" mass="13813">MHAGRRSSSFTTKNRRCPNKLKPFLASYQSACYGNIVSAQQCFILQCSLDPIGPSLVPVVGLDEGQPVPYPRRRREIHHTLCLVRYKNWILMFLLWRSEMLRSQTTCLSYLIFCFSVLR</sequence>
<keyword evidence="2" id="KW-1185">Reference proteome</keyword>
<proteinExistence type="predicted"/>
<gene>
    <name evidence="1" type="ORF">AMECASPLE_036509</name>
</gene>
<evidence type="ECO:0000313" key="1">
    <source>
        <dbReference type="EMBL" id="MEQ2297625.1"/>
    </source>
</evidence>